<dbReference type="Proteomes" id="UP000675379">
    <property type="component" value="Unassembled WGS sequence"/>
</dbReference>
<gene>
    <name evidence="1" type="ORF">KCG48_06885</name>
</gene>
<accession>A0A941CNP5</accession>
<evidence type="ECO:0000313" key="1">
    <source>
        <dbReference type="EMBL" id="MBR0576065.1"/>
    </source>
</evidence>
<protein>
    <submittedName>
        <fullName evidence="1">Uncharacterized protein</fullName>
    </submittedName>
</protein>
<evidence type="ECO:0000313" key="2">
    <source>
        <dbReference type="Proteomes" id="UP000675379"/>
    </source>
</evidence>
<proteinExistence type="predicted"/>
<dbReference type="AlphaFoldDB" id="A0A941CNP5"/>
<dbReference type="EMBL" id="JAGSCS010000007">
    <property type="protein sequence ID" value="MBR0576065.1"/>
    <property type="molecule type" value="Genomic_DNA"/>
</dbReference>
<organism evidence="1 2">
    <name type="scientific">Proteiniclasticum sediminis</name>
    <dbReference type="NCBI Taxonomy" id="2804028"/>
    <lineage>
        <taxon>Bacteria</taxon>
        <taxon>Bacillati</taxon>
        <taxon>Bacillota</taxon>
        <taxon>Clostridia</taxon>
        <taxon>Eubacteriales</taxon>
        <taxon>Clostridiaceae</taxon>
        <taxon>Proteiniclasticum</taxon>
    </lineage>
</organism>
<name>A0A941CNP5_9CLOT</name>
<comment type="caution">
    <text evidence="1">The sequence shown here is derived from an EMBL/GenBank/DDBJ whole genome shotgun (WGS) entry which is preliminary data.</text>
</comment>
<reference evidence="1" key="1">
    <citation type="submission" date="2021-04" db="EMBL/GenBank/DDBJ databases">
        <title>Proteiniclasticum sedimins sp. nov., an obligate anaerobic bacterium isolated from anaerobic sludge.</title>
        <authorList>
            <person name="Liu J."/>
        </authorList>
    </citation>
    <scope>NUCLEOTIDE SEQUENCE</scope>
    <source>
        <strain evidence="1">BAD-10</strain>
    </source>
</reference>
<sequence length="372" mass="42598">MKKENLIQAFEELRLDPQRKKEIEERLENTAPQAAKNRWKPAFGAVMLLLALVLFTQLPRENPLPSPAPLKKITYALFSEGAGYSGILLRDPQELQLSSFWPLDQLPATLPVYENPLRVLFQTPRVAPQELFTEEKRSALLASLGQRLGQELIPELSHFNFNGGSLYLTDYLETSVTLDYPYPFQNDPMTPESFAAALVEFGKAFPNLFPFSEIGTEVFRSYSFEGDPHLYGWIYDASGSPEEDAWKSSAEHVYTSFHEDNTVVFWLPYLSPPVLLGNYPILTLDEARQELLHGNYLTTVPYDEVLEAEEIIGAELVYETSDFLIYHQPVYKFYVELDEEVEYPGMKTYGIYLVPAVSRDYLEIIPSEIYFN</sequence>
<keyword evidence="2" id="KW-1185">Reference proteome</keyword>
<dbReference type="RefSeq" id="WP_211800826.1">
    <property type="nucleotide sequence ID" value="NZ_JAGSCS010000007.1"/>
</dbReference>